<dbReference type="AlphaFoldDB" id="A0A0G4FFT0"/>
<organism evidence="2 3">
    <name type="scientific">Vitrella brassicaformis (strain CCMP3155)</name>
    <dbReference type="NCBI Taxonomy" id="1169540"/>
    <lineage>
        <taxon>Eukaryota</taxon>
        <taxon>Sar</taxon>
        <taxon>Alveolata</taxon>
        <taxon>Colpodellida</taxon>
        <taxon>Vitrellaceae</taxon>
        <taxon>Vitrella</taxon>
    </lineage>
</organism>
<feature type="compositionally biased region" description="Polar residues" evidence="1">
    <location>
        <begin position="312"/>
        <end position="321"/>
    </location>
</feature>
<name>A0A0G4FFT0_VITBC</name>
<dbReference type="Gene3D" id="3.30.40.10">
    <property type="entry name" value="Zinc/RING finger domain, C3HC4 (zinc finger)"/>
    <property type="match status" value="1"/>
</dbReference>
<protein>
    <recommendedName>
        <fullName evidence="4">RING-type domain-containing protein</fullName>
    </recommendedName>
</protein>
<evidence type="ECO:0008006" key="4">
    <source>
        <dbReference type="Google" id="ProtNLM"/>
    </source>
</evidence>
<feature type="region of interest" description="Disordered" evidence="1">
    <location>
        <begin position="221"/>
        <end position="250"/>
    </location>
</feature>
<feature type="compositionally biased region" description="Basic residues" evidence="1">
    <location>
        <begin position="105"/>
        <end position="125"/>
    </location>
</feature>
<keyword evidence="3" id="KW-1185">Reference proteome</keyword>
<evidence type="ECO:0000256" key="1">
    <source>
        <dbReference type="SAM" id="MobiDB-lite"/>
    </source>
</evidence>
<proteinExistence type="predicted"/>
<reference evidence="2 3" key="1">
    <citation type="submission" date="2014-11" db="EMBL/GenBank/DDBJ databases">
        <authorList>
            <person name="Zhu J."/>
            <person name="Qi W."/>
            <person name="Song R."/>
        </authorList>
    </citation>
    <scope>NUCLEOTIDE SEQUENCE [LARGE SCALE GENOMIC DNA]</scope>
</reference>
<dbReference type="VEuPathDB" id="CryptoDB:Vbra_9137"/>
<dbReference type="Proteomes" id="UP000041254">
    <property type="component" value="Unassembled WGS sequence"/>
</dbReference>
<dbReference type="SUPFAM" id="SSF57850">
    <property type="entry name" value="RING/U-box"/>
    <property type="match status" value="1"/>
</dbReference>
<dbReference type="Pfam" id="PF13920">
    <property type="entry name" value="zf-C3HC4_3"/>
    <property type="match status" value="1"/>
</dbReference>
<feature type="region of interest" description="Disordered" evidence="1">
    <location>
        <begin position="299"/>
        <end position="327"/>
    </location>
</feature>
<feature type="compositionally biased region" description="Low complexity" evidence="1">
    <location>
        <begin position="299"/>
        <end position="311"/>
    </location>
</feature>
<dbReference type="EMBL" id="CDMY01000431">
    <property type="protein sequence ID" value="CEM12040.1"/>
    <property type="molecule type" value="Genomic_DNA"/>
</dbReference>
<accession>A0A0G4FFT0</accession>
<evidence type="ECO:0000313" key="2">
    <source>
        <dbReference type="EMBL" id="CEM12040.1"/>
    </source>
</evidence>
<dbReference type="InterPro" id="IPR013083">
    <property type="entry name" value="Znf_RING/FYVE/PHD"/>
</dbReference>
<feature type="region of interest" description="Disordered" evidence="1">
    <location>
        <begin position="91"/>
        <end position="128"/>
    </location>
</feature>
<feature type="compositionally biased region" description="Gly residues" evidence="1">
    <location>
        <begin position="222"/>
        <end position="238"/>
    </location>
</feature>
<gene>
    <name evidence="2" type="ORF">Vbra_9137</name>
</gene>
<evidence type="ECO:0000313" key="3">
    <source>
        <dbReference type="Proteomes" id="UP000041254"/>
    </source>
</evidence>
<dbReference type="InParanoid" id="A0A0G4FFT0"/>
<sequence>MSGPSQPLPPPVDRFILVAKDGLIFPRGFPLWTFEWLRCRGRAASLRPAATAAAPSARPRFTRYIECCIVWAFVLTGRVRGPPIIGNAASTTLASGGQASSRPLSPRHTHHSHSHRHKTAAGRRRGANEGDLAAHGSVMDITDLIRFTGSSGLCVVERIIHECIKNDNETKVLSVKCHQPGRSGNLVALWEIMTSTNADWTPSLAFPRLLPRLQIKWAAGAPGDGGGDGVAGGSGTAGGEKRPSAASSAARATETQIHPCGHFGLCSPCYLRLLDHATETQQPPKCPICRSRIAFRTGTHTPTATPATSSSECSGRTSTEASDADEDAINHIAHIGYDPQYES</sequence>